<organism evidence="1">
    <name type="scientific">marine sediment metagenome</name>
    <dbReference type="NCBI Taxonomy" id="412755"/>
    <lineage>
        <taxon>unclassified sequences</taxon>
        <taxon>metagenomes</taxon>
        <taxon>ecological metagenomes</taxon>
    </lineage>
</organism>
<comment type="caution">
    <text evidence="1">The sequence shown here is derived from an EMBL/GenBank/DDBJ whole genome shotgun (WGS) entry which is preliminary data.</text>
</comment>
<gene>
    <name evidence="1" type="ORF">S03H2_14368</name>
</gene>
<proteinExistence type="predicted"/>
<accession>X1FDD3</accession>
<dbReference type="AlphaFoldDB" id="X1FDD3"/>
<name>X1FDD3_9ZZZZ</name>
<reference evidence="1" key="1">
    <citation type="journal article" date="2014" name="Front. Microbiol.">
        <title>High frequency of phylogenetically diverse reductive dehalogenase-homologous genes in deep subseafloor sedimentary metagenomes.</title>
        <authorList>
            <person name="Kawai M."/>
            <person name="Futagami T."/>
            <person name="Toyoda A."/>
            <person name="Takaki Y."/>
            <person name="Nishi S."/>
            <person name="Hori S."/>
            <person name="Arai W."/>
            <person name="Tsubouchi T."/>
            <person name="Morono Y."/>
            <person name="Uchiyama I."/>
            <person name="Ito T."/>
            <person name="Fujiyama A."/>
            <person name="Inagaki F."/>
            <person name="Takami H."/>
        </authorList>
    </citation>
    <scope>NUCLEOTIDE SEQUENCE</scope>
    <source>
        <strain evidence="1">Expedition CK06-06</strain>
    </source>
</reference>
<sequence length="96" mass="11202">MSALKTRDIRSALLRKGFRRDNTHHEYLWLYVGGKITTVKTYLSHGRSEYGEDLLAKVKQQLGISKQQLFDLVHCRLEYTPYVVHLVKSGRINIIE</sequence>
<dbReference type="EMBL" id="BARU01007290">
    <property type="protein sequence ID" value="GAH43656.1"/>
    <property type="molecule type" value="Genomic_DNA"/>
</dbReference>
<evidence type="ECO:0000313" key="1">
    <source>
        <dbReference type="EMBL" id="GAH43656.1"/>
    </source>
</evidence>
<evidence type="ECO:0008006" key="2">
    <source>
        <dbReference type="Google" id="ProtNLM"/>
    </source>
</evidence>
<protein>
    <recommendedName>
        <fullName evidence="2">Type II toxin-antitoxin system HicA family toxin</fullName>
    </recommendedName>
</protein>